<organism evidence="1 2">
    <name type="scientific">Coemansia spiralis</name>
    <dbReference type="NCBI Taxonomy" id="417178"/>
    <lineage>
        <taxon>Eukaryota</taxon>
        <taxon>Fungi</taxon>
        <taxon>Fungi incertae sedis</taxon>
        <taxon>Zoopagomycota</taxon>
        <taxon>Kickxellomycotina</taxon>
        <taxon>Kickxellomycetes</taxon>
        <taxon>Kickxellales</taxon>
        <taxon>Kickxellaceae</taxon>
        <taxon>Coemansia</taxon>
    </lineage>
</organism>
<protein>
    <submittedName>
        <fullName evidence="1">Uncharacterized protein</fullName>
    </submittedName>
</protein>
<reference evidence="1" key="1">
    <citation type="submission" date="2022-07" db="EMBL/GenBank/DDBJ databases">
        <title>Phylogenomic reconstructions and comparative analyses of Kickxellomycotina fungi.</title>
        <authorList>
            <person name="Reynolds N.K."/>
            <person name="Stajich J.E."/>
            <person name="Barry K."/>
            <person name="Grigoriev I.V."/>
            <person name="Crous P."/>
            <person name="Smith M.E."/>
        </authorList>
    </citation>
    <scope>NUCLEOTIDE SEQUENCE</scope>
    <source>
        <strain evidence="1">NRRL 3115</strain>
    </source>
</reference>
<dbReference type="EMBL" id="JANBTW010000054">
    <property type="protein sequence ID" value="KAJ2674762.1"/>
    <property type="molecule type" value="Genomic_DNA"/>
</dbReference>
<proteinExistence type="predicted"/>
<sequence length="437" mass="50731">MVQIQVWKRDRSQVKRYLKNFESIRELAAFYNNAPKDRNYGYFEFIDSGPQKLYLDIDLPKEDCSFSDKQSWENMLVDQCKLIEDHLKHPEILVFDQSTDKKYSSHIIVKNFYAESNVLARRFYNSCRLISGADENVYHARQAFRMWGSFKANNDSEKKEILFRFSEGKRQEVGVGSLELSETLIGFTAGTYIYRNDDESLDRKRNSSKCKSGKKSDRIIVELNKLIFLEEGRMVNVEYEAINPSKLGTSPPVNVGGGYLVPLTYEGNDKLIIVTNTEKYWKYQGKRFSNDFIGFKINPDNNFSKSYNTICDFVVKEIESGKFDRYIPDISIKIGKINKIKKIDASKEAIYSKISNESSFFYRNKEEIPNFQRLPDFQESTKGQGIAVCVRMRSFFMKDNTVTINIGLYQLVVENPKFKKEADKVQSMIVDLGKLKV</sequence>
<evidence type="ECO:0000313" key="2">
    <source>
        <dbReference type="Proteomes" id="UP001151518"/>
    </source>
</evidence>
<name>A0A9W8KXK9_9FUNG</name>
<comment type="caution">
    <text evidence="1">The sequence shown here is derived from an EMBL/GenBank/DDBJ whole genome shotgun (WGS) entry which is preliminary data.</text>
</comment>
<dbReference type="AlphaFoldDB" id="A0A9W8KXK9"/>
<dbReference type="OrthoDB" id="5588009at2759"/>
<evidence type="ECO:0000313" key="1">
    <source>
        <dbReference type="EMBL" id="KAJ2674762.1"/>
    </source>
</evidence>
<accession>A0A9W8KXK9</accession>
<gene>
    <name evidence="1" type="ORF">GGI25_004225</name>
</gene>
<dbReference type="Proteomes" id="UP001151518">
    <property type="component" value="Unassembled WGS sequence"/>
</dbReference>